<reference evidence="3" key="1">
    <citation type="journal article" date="2019" name="Int. J. Syst. Evol. Microbiol.">
        <title>The Global Catalogue of Microorganisms (GCM) 10K type strain sequencing project: providing services to taxonomists for standard genome sequencing and annotation.</title>
        <authorList>
            <consortium name="The Broad Institute Genomics Platform"/>
            <consortium name="The Broad Institute Genome Sequencing Center for Infectious Disease"/>
            <person name="Wu L."/>
            <person name="Ma J."/>
        </authorList>
    </citation>
    <scope>NUCLEOTIDE SEQUENCE [LARGE SCALE GENOMIC DNA]</scope>
    <source>
        <strain evidence="3">JCM 16014</strain>
    </source>
</reference>
<dbReference type="InterPro" id="IPR036390">
    <property type="entry name" value="WH_DNA-bd_sf"/>
</dbReference>
<dbReference type="RefSeq" id="WP_344665237.1">
    <property type="nucleotide sequence ID" value="NZ_BAAAQN010000008.1"/>
</dbReference>
<name>A0ABP5FAS9_9ACTN</name>
<evidence type="ECO:0000259" key="1">
    <source>
        <dbReference type="Pfam" id="PF08100"/>
    </source>
</evidence>
<protein>
    <recommendedName>
        <fullName evidence="1">O-methyltransferase dimerisation domain-containing protein</fullName>
    </recommendedName>
</protein>
<dbReference type="EMBL" id="BAAAQN010000008">
    <property type="protein sequence ID" value="GAA2022564.1"/>
    <property type="molecule type" value="Genomic_DNA"/>
</dbReference>
<proteinExistence type="predicted"/>
<organism evidence="2 3">
    <name type="scientific">Catenulispora yoronensis</name>
    <dbReference type="NCBI Taxonomy" id="450799"/>
    <lineage>
        <taxon>Bacteria</taxon>
        <taxon>Bacillati</taxon>
        <taxon>Actinomycetota</taxon>
        <taxon>Actinomycetes</taxon>
        <taxon>Catenulisporales</taxon>
        <taxon>Catenulisporaceae</taxon>
        <taxon>Catenulispora</taxon>
    </lineage>
</organism>
<comment type="caution">
    <text evidence="2">The sequence shown here is derived from an EMBL/GenBank/DDBJ whole genome shotgun (WGS) entry which is preliminary data.</text>
</comment>
<dbReference type="Pfam" id="PF08100">
    <property type="entry name" value="Dimerisation"/>
    <property type="match status" value="1"/>
</dbReference>
<sequence>MRLTLRGGNPLERAALRANLVPTPAAEAWGGVAVSGVLVAAVRTGVLARLATAPASAARVAADLGLAPTPTRLLLDCLVSTGHVRRARDGSLRLARRHRRWLDPASDVGVARFVNGCATTSTGGATWTG</sequence>
<accession>A0ABP5FAS9</accession>
<evidence type="ECO:0000313" key="3">
    <source>
        <dbReference type="Proteomes" id="UP001500751"/>
    </source>
</evidence>
<dbReference type="SUPFAM" id="SSF46785">
    <property type="entry name" value="Winged helix' DNA-binding domain"/>
    <property type="match status" value="1"/>
</dbReference>
<feature type="domain" description="O-methyltransferase dimerisation" evidence="1">
    <location>
        <begin position="30"/>
        <end position="89"/>
    </location>
</feature>
<gene>
    <name evidence="2" type="ORF">GCM10009839_19990</name>
</gene>
<evidence type="ECO:0000313" key="2">
    <source>
        <dbReference type="EMBL" id="GAA2022564.1"/>
    </source>
</evidence>
<dbReference type="Proteomes" id="UP001500751">
    <property type="component" value="Unassembled WGS sequence"/>
</dbReference>
<dbReference type="InterPro" id="IPR012967">
    <property type="entry name" value="COMT_dimerisation"/>
</dbReference>
<dbReference type="Gene3D" id="1.10.10.10">
    <property type="entry name" value="Winged helix-like DNA-binding domain superfamily/Winged helix DNA-binding domain"/>
    <property type="match status" value="1"/>
</dbReference>
<keyword evidence="3" id="KW-1185">Reference proteome</keyword>
<dbReference type="InterPro" id="IPR036388">
    <property type="entry name" value="WH-like_DNA-bd_sf"/>
</dbReference>